<feature type="signal peptide" evidence="3">
    <location>
        <begin position="1"/>
        <end position="19"/>
    </location>
</feature>
<evidence type="ECO:0000259" key="4">
    <source>
        <dbReference type="Pfam" id="PF10342"/>
    </source>
</evidence>
<dbReference type="OrthoDB" id="2278575at2759"/>
<gene>
    <name evidence="5" type="ORF">EC973_002370</name>
</gene>
<evidence type="ECO:0000256" key="2">
    <source>
        <dbReference type="SAM" id="MobiDB-lite"/>
    </source>
</evidence>
<keyword evidence="6" id="KW-1185">Reference proteome</keyword>
<dbReference type="Pfam" id="PF10342">
    <property type="entry name" value="Kre9_KNH"/>
    <property type="match status" value="1"/>
</dbReference>
<protein>
    <recommendedName>
        <fullName evidence="4">Yeast cell wall synthesis Kre9/Knh1-like N-terminal domain-containing protein</fullName>
    </recommendedName>
</protein>
<dbReference type="Proteomes" id="UP000605846">
    <property type="component" value="Unassembled WGS sequence"/>
</dbReference>
<name>A0A8H7BNV7_9FUNG</name>
<feature type="compositionally biased region" description="Basic residues" evidence="2">
    <location>
        <begin position="183"/>
        <end position="193"/>
    </location>
</feature>
<evidence type="ECO:0000313" key="6">
    <source>
        <dbReference type="Proteomes" id="UP000605846"/>
    </source>
</evidence>
<sequence length="236" mass="25500">MLVNLALVLFGGLLQAVLAAGPVEILNPSPKTIWKIGQKVQIKWNATALAHPPSTKATIALASGPATALTISHVIAKDVDTHSGSYNWTIPKTVKPNDKYVLEVGINAKDISFAGWISIIDDALIPIPTPATNGTQNARPKKKKQPKLCRVVHMEDGEIEIRCRTRPSTSQKPKRPVPSSTTKPKKSAAHKHEKPTPTPKPTPHMLPTLSQSNGQLIPPLAVCQEANYKLPVECPQ</sequence>
<feature type="chain" id="PRO_5034293155" description="Yeast cell wall synthesis Kre9/Knh1-like N-terminal domain-containing protein" evidence="3">
    <location>
        <begin position="20"/>
        <end position="236"/>
    </location>
</feature>
<evidence type="ECO:0000313" key="5">
    <source>
        <dbReference type="EMBL" id="KAF7723086.1"/>
    </source>
</evidence>
<dbReference type="InterPro" id="IPR018466">
    <property type="entry name" value="Kre9/Knh1-like_N"/>
</dbReference>
<dbReference type="EMBL" id="JABAYA010000164">
    <property type="protein sequence ID" value="KAF7723086.1"/>
    <property type="molecule type" value="Genomic_DNA"/>
</dbReference>
<dbReference type="PANTHER" id="PTHR40633:SF1">
    <property type="entry name" value="GPI ANCHORED SERINE-THREONINE RICH PROTEIN (AFU_ORTHOLOGUE AFUA_1G03630)"/>
    <property type="match status" value="1"/>
</dbReference>
<evidence type="ECO:0000256" key="3">
    <source>
        <dbReference type="SAM" id="SignalP"/>
    </source>
</evidence>
<proteinExistence type="predicted"/>
<evidence type="ECO:0000256" key="1">
    <source>
        <dbReference type="ARBA" id="ARBA00022729"/>
    </source>
</evidence>
<feature type="domain" description="Yeast cell wall synthesis Kre9/Knh1-like N-terminal" evidence="4">
    <location>
        <begin position="27"/>
        <end position="104"/>
    </location>
</feature>
<dbReference type="PANTHER" id="PTHR40633">
    <property type="entry name" value="MATRIX PROTEIN, PUTATIVE (AFU_ORTHOLOGUE AFUA_8G05410)-RELATED"/>
    <property type="match status" value="1"/>
</dbReference>
<dbReference type="AlphaFoldDB" id="A0A8H7BNV7"/>
<accession>A0A8H7BNV7</accession>
<reference evidence="5" key="1">
    <citation type="submission" date="2020-01" db="EMBL/GenBank/DDBJ databases">
        <title>Genome Sequencing of Three Apophysomyces-Like Fungal Strains Confirms a Novel Fungal Genus in the Mucoromycota with divergent Burkholderia-like Endosymbiotic Bacteria.</title>
        <authorList>
            <person name="Stajich J.E."/>
            <person name="Macias A.M."/>
            <person name="Carter-House D."/>
            <person name="Lovett B."/>
            <person name="Kasson L.R."/>
            <person name="Berry K."/>
            <person name="Grigoriev I."/>
            <person name="Chang Y."/>
            <person name="Spatafora J."/>
            <person name="Kasson M.T."/>
        </authorList>
    </citation>
    <scope>NUCLEOTIDE SEQUENCE</scope>
    <source>
        <strain evidence="5">NRRL A-21654</strain>
    </source>
</reference>
<organism evidence="5 6">
    <name type="scientific">Apophysomyces ossiformis</name>
    <dbReference type="NCBI Taxonomy" id="679940"/>
    <lineage>
        <taxon>Eukaryota</taxon>
        <taxon>Fungi</taxon>
        <taxon>Fungi incertae sedis</taxon>
        <taxon>Mucoromycota</taxon>
        <taxon>Mucoromycotina</taxon>
        <taxon>Mucoromycetes</taxon>
        <taxon>Mucorales</taxon>
        <taxon>Mucorineae</taxon>
        <taxon>Mucoraceae</taxon>
        <taxon>Apophysomyces</taxon>
    </lineage>
</organism>
<comment type="caution">
    <text evidence="5">The sequence shown here is derived from an EMBL/GenBank/DDBJ whole genome shotgun (WGS) entry which is preliminary data.</text>
</comment>
<dbReference type="InterPro" id="IPR052982">
    <property type="entry name" value="SRP1/TIP1-like"/>
</dbReference>
<keyword evidence="1 3" id="KW-0732">Signal</keyword>
<feature type="region of interest" description="Disordered" evidence="2">
    <location>
        <begin position="159"/>
        <end position="214"/>
    </location>
</feature>